<sequence length="242" mass="25727">MSEPAAVGAVQATRRVALLSGASRGIGAACARHLYETGWSLSLGMREPVQPDWADSERVSVFPYEAAAAGAERGWVDGTIDGFGRIDAVIACAGIMIPKSVIDVDDTDLDLMFEINVKAPRRLVRASWEALATSRTGRVIILASLSGKRVKSATSGSYSISKFAAVALSHGIRQAGWDLGIRATAVCPGFVATDMARSITDRADALMTDPDDLARTIGMLLDLPNHASVAEFSINCQLEELY</sequence>
<dbReference type="AlphaFoldDB" id="A0A562P1R2"/>
<gene>
    <name evidence="3" type="ORF">IQ26_02352</name>
</gene>
<dbReference type="GO" id="GO:0016491">
    <property type="term" value="F:oxidoreductase activity"/>
    <property type="evidence" value="ECO:0007669"/>
    <property type="project" value="UniProtKB-KW"/>
</dbReference>
<dbReference type="PRINTS" id="PR00081">
    <property type="entry name" value="GDHRDH"/>
</dbReference>
<keyword evidence="2" id="KW-0560">Oxidoreductase</keyword>
<keyword evidence="4" id="KW-1185">Reference proteome</keyword>
<dbReference type="Proteomes" id="UP000317122">
    <property type="component" value="Unassembled WGS sequence"/>
</dbReference>
<dbReference type="SUPFAM" id="SSF51735">
    <property type="entry name" value="NAD(P)-binding Rossmann-fold domains"/>
    <property type="match status" value="1"/>
</dbReference>
<dbReference type="InterPro" id="IPR020904">
    <property type="entry name" value="Sc_DH/Rdtase_CS"/>
</dbReference>
<evidence type="ECO:0000256" key="2">
    <source>
        <dbReference type="ARBA" id="ARBA00023002"/>
    </source>
</evidence>
<evidence type="ECO:0000313" key="3">
    <source>
        <dbReference type="EMBL" id="TWI38428.1"/>
    </source>
</evidence>
<proteinExistence type="inferred from homology"/>
<comment type="caution">
    <text evidence="3">The sequence shown here is derived from an EMBL/GenBank/DDBJ whole genome shotgun (WGS) entry which is preliminary data.</text>
</comment>
<dbReference type="EMBL" id="VLKT01000012">
    <property type="protein sequence ID" value="TWI38428.1"/>
    <property type="molecule type" value="Genomic_DNA"/>
</dbReference>
<dbReference type="InterPro" id="IPR002347">
    <property type="entry name" value="SDR_fam"/>
</dbReference>
<name>A0A562P1R2_9HYPH</name>
<evidence type="ECO:0000313" key="4">
    <source>
        <dbReference type="Proteomes" id="UP000317122"/>
    </source>
</evidence>
<dbReference type="Pfam" id="PF00106">
    <property type="entry name" value="adh_short"/>
    <property type="match status" value="1"/>
</dbReference>
<evidence type="ECO:0000256" key="1">
    <source>
        <dbReference type="ARBA" id="ARBA00006484"/>
    </source>
</evidence>
<accession>A0A562P1R2</accession>
<dbReference type="RefSeq" id="WP_145717021.1">
    <property type="nucleotide sequence ID" value="NZ_BSPF01000084.1"/>
</dbReference>
<dbReference type="GO" id="GO:0016020">
    <property type="term" value="C:membrane"/>
    <property type="evidence" value="ECO:0007669"/>
    <property type="project" value="TreeGrafter"/>
</dbReference>
<dbReference type="PROSITE" id="PS00061">
    <property type="entry name" value="ADH_SHORT"/>
    <property type="match status" value="1"/>
</dbReference>
<dbReference type="PANTHER" id="PTHR44196:SF1">
    <property type="entry name" value="DEHYDROGENASE_REDUCTASE SDR FAMILY MEMBER 7B"/>
    <property type="match status" value="1"/>
</dbReference>
<organism evidence="3 4">
    <name type="scientific">Mesorhizobium tianshanense</name>
    <dbReference type="NCBI Taxonomy" id="39844"/>
    <lineage>
        <taxon>Bacteria</taxon>
        <taxon>Pseudomonadati</taxon>
        <taxon>Pseudomonadota</taxon>
        <taxon>Alphaproteobacteria</taxon>
        <taxon>Hyphomicrobiales</taxon>
        <taxon>Phyllobacteriaceae</taxon>
        <taxon>Mesorhizobium</taxon>
    </lineage>
</organism>
<reference evidence="3 4" key="1">
    <citation type="journal article" date="2015" name="Stand. Genomic Sci.">
        <title>Genomic Encyclopedia of Bacterial and Archaeal Type Strains, Phase III: the genomes of soil and plant-associated and newly described type strains.</title>
        <authorList>
            <person name="Whitman W.B."/>
            <person name="Woyke T."/>
            <person name="Klenk H.P."/>
            <person name="Zhou Y."/>
            <person name="Lilburn T.G."/>
            <person name="Beck B.J."/>
            <person name="De Vos P."/>
            <person name="Vandamme P."/>
            <person name="Eisen J.A."/>
            <person name="Garrity G."/>
            <person name="Hugenholtz P."/>
            <person name="Kyrpides N.C."/>
        </authorList>
    </citation>
    <scope>NUCLEOTIDE SEQUENCE [LARGE SCALE GENOMIC DNA]</scope>
    <source>
        <strain evidence="3 4">CGMCC 1.2546</strain>
    </source>
</reference>
<comment type="similarity">
    <text evidence="1">Belongs to the short-chain dehydrogenases/reductases (SDR) family.</text>
</comment>
<dbReference type="PANTHER" id="PTHR44196">
    <property type="entry name" value="DEHYDROGENASE/REDUCTASE SDR FAMILY MEMBER 7B"/>
    <property type="match status" value="1"/>
</dbReference>
<dbReference type="InterPro" id="IPR036291">
    <property type="entry name" value="NAD(P)-bd_dom_sf"/>
</dbReference>
<protein>
    <submittedName>
        <fullName evidence="3">NADP-dependent 3-hydroxy acid dehydrogenase YdfG</fullName>
    </submittedName>
</protein>
<dbReference type="OrthoDB" id="9810734at2"/>
<dbReference type="Gene3D" id="3.40.50.720">
    <property type="entry name" value="NAD(P)-binding Rossmann-like Domain"/>
    <property type="match status" value="1"/>
</dbReference>